<evidence type="ECO:0000313" key="2">
    <source>
        <dbReference type="EMBL" id="KAH8977759.1"/>
    </source>
</evidence>
<protein>
    <submittedName>
        <fullName evidence="2">Uncharacterized protein</fullName>
    </submittedName>
</protein>
<evidence type="ECO:0000313" key="3">
    <source>
        <dbReference type="Proteomes" id="UP001201163"/>
    </source>
</evidence>
<evidence type="ECO:0000256" key="1">
    <source>
        <dbReference type="SAM" id="MobiDB-lite"/>
    </source>
</evidence>
<reference evidence="2" key="1">
    <citation type="submission" date="2022-01" db="EMBL/GenBank/DDBJ databases">
        <title>Comparative genomics reveals a dynamic genome evolution in the ectomycorrhizal milk-cap (Lactarius) mushrooms.</title>
        <authorList>
            <consortium name="DOE Joint Genome Institute"/>
            <person name="Lebreton A."/>
            <person name="Tang N."/>
            <person name="Kuo A."/>
            <person name="LaButti K."/>
            <person name="Drula E."/>
            <person name="Barry K."/>
            <person name="Clum A."/>
            <person name="Lipzen A."/>
            <person name="Mousain D."/>
            <person name="Ng V."/>
            <person name="Wang R."/>
            <person name="Wang X."/>
            <person name="Dai Y."/>
            <person name="Henrissat B."/>
            <person name="Grigoriev I.V."/>
            <person name="Guerin-Laguette A."/>
            <person name="Yu F."/>
            <person name="Martin F.M."/>
        </authorList>
    </citation>
    <scope>NUCLEOTIDE SEQUENCE</scope>
    <source>
        <strain evidence="2">QP</strain>
    </source>
</reference>
<accession>A0AAD4L7F1</accession>
<feature type="compositionally biased region" description="Gly residues" evidence="1">
    <location>
        <begin position="74"/>
        <end position="84"/>
    </location>
</feature>
<name>A0AAD4L7F1_9AGAM</name>
<sequence length="179" mass="19100">MATTTTTEVREEIALAEEARRIAEEAESYLQPINPATGHRMTADDAAIFRAVGPDQPDPPPGRGGPPPRRPFGGAPGDFGGGPPRGGPPDGNLFRPPPPGGGMPGVGAGAPGPDKLSGEPPTIFKGDRADYESFLTQWHLYWGLNSDTPVMRNVYLLHSNAHSVQVDPYLCRELRRGLE</sequence>
<comment type="caution">
    <text evidence="2">The sequence shown here is derived from an EMBL/GenBank/DDBJ whole genome shotgun (WGS) entry which is preliminary data.</text>
</comment>
<feature type="region of interest" description="Disordered" evidence="1">
    <location>
        <begin position="26"/>
        <end position="124"/>
    </location>
</feature>
<organism evidence="2 3">
    <name type="scientific">Lactarius akahatsu</name>
    <dbReference type="NCBI Taxonomy" id="416441"/>
    <lineage>
        <taxon>Eukaryota</taxon>
        <taxon>Fungi</taxon>
        <taxon>Dikarya</taxon>
        <taxon>Basidiomycota</taxon>
        <taxon>Agaricomycotina</taxon>
        <taxon>Agaricomycetes</taxon>
        <taxon>Russulales</taxon>
        <taxon>Russulaceae</taxon>
        <taxon>Lactarius</taxon>
    </lineage>
</organism>
<proteinExistence type="predicted"/>
<dbReference type="Proteomes" id="UP001201163">
    <property type="component" value="Unassembled WGS sequence"/>
</dbReference>
<dbReference type="EMBL" id="JAKELL010000277">
    <property type="protein sequence ID" value="KAH8977759.1"/>
    <property type="molecule type" value="Genomic_DNA"/>
</dbReference>
<keyword evidence="3" id="KW-1185">Reference proteome</keyword>
<dbReference type="AlphaFoldDB" id="A0AAD4L7F1"/>
<feature type="compositionally biased region" description="Pro residues" evidence="1">
    <location>
        <begin position="56"/>
        <end position="70"/>
    </location>
</feature>
<gene>
    <name evidence="2" type="ORF">EDB92DRAFT_1957470</name>
</gene>